<feature type="region of interest" description="Disordered" evidence="7">
    <location>
        <begin position="353"/>
        <end position="387"/>
    </location>
</feature>
<evidence type="ECO:0000256" key="6">
    <source>
        <dbReference type="ARBA" id="ARBA00023136"/>
    </source>
</evidence>
<evidence type="ECO:0000259" key="11">
    <source>
        <dbReference type="Pfam" id="PF21088"/>
    </source>
</evidence>
<dbReference type="InterPro" id="IPR011066">
    <property type="entry name" value="MscS_channel_C_sf"/>
</dbReference>
<evidence type="ECO:0000256" key="1">
    <source>
        <dbReference type="ARBA" id="ARBA00004651"/>
    </source>
</evidence>
<organism evidence="12 13">
    <name type="scientific">Chitinimonas lacunae</name>
    <dbReference type="NCBI Taxonomy" id="1963018"/>
    <lineage>
        <taxon>Bacteria</taxon>
        <taxon>Pseudomonadati</taxon>
        <taxon>Pseudomonadota</taxon>
        <taxon>Betaproteobacteria</taxon>
        <taxon>Neisseriales</taxon>
        <taxon>Chitinibacteraceae</taxon>
        <taxon>Chitinimonas</taxon>
    </lineage>
</organism>
<accession>A0ABV8MJP7</accession>
<feature type="compositionally biased region" description="Gly residues" evidence="7">
    <location>
        <begin position="375"/>
        <end position="387"/>
    </location>
</feature>
<evidence type="ECO:0000259" key="9">
    <source>
        <dbReference type="Pfam" id="PF00924"/>
    </source>
</evidence>
<dbReference type="InterPro" id="IPR010920">
    <property type="entry name" value="LSM_dom_sf"/>
</dbReference>
<evidence type="ECO:0000256" key="3">
    <source>
        <dbReference type="ARBA" id="ARBA00022475"/>
    </source>
</evidence>
<evidence type="ECO:0000256" key="2">
    <source>
        <dbReference type="ARBA" id="ARBA00008017"/>
    </source>
</evidence>
<keyword evidence="13" id="KW-1185">Reference proteome</keyword>
<dbReference type="PANTHER" id="PTHR30566">
    <property type="entry name" value="YNAI-RELATED MECHANOSENSITIVE ION CHANNEL"/>
    <property type="match status" value="1"/>
</dbReference>
<dbReference type="RefSeq" id="WP_378160964.1">
    <property type="nucleotide sequence ID" value="NZ_JBHSBU010000001.1"/>
</dbReference>
<dbReference type="SUPFAM" id="SSF50182">
    <property type="entry name" value="Sm-like ribonucleoproteins"/>
    <property type="match status" value="1"/>
</dbReference>
<feature type="transmembrane region" description="Helical" evidence="8">
    <location>
        <begin position="93"/>
        <end position="114"/>
    </location>
</feature>
<keyword evidence="3" id="KW-1003">Cell membrane</keyword>
<comment type="subcellular location">
    <subcellularLocation>
        <location evidence="1">Cell membrane</location>
        <topology evidence="1">Multi-pass membrane protein</topology>
    </subcellularLocation>
</comment>
<feature type="transmembrane region" description="Helical" evidence="8">
    <location>
        <begin position="135"/>
        <end position="154"/>
    </location>
</feature>
<dbReference type="InterPro" id="IPR023408">
    <property type="entry name" value="MscS_beta-dom_sf"/>
</dbReference>
<keyword evidence="4 8" id="KW-0812">Transmembrane</keyword>
<comment type="caution">
    <text evidence="12">The sequence shown here is derived from an EMBL/GenBank/DDBJ whole genome shotgun (WGS) entry which is preliminary data.</text>
</comment>
<dbReference type="Gene3D" id="2.30.30.60">
    <property type="match status" value="1"/>
</dbReference>
<dbReference type="InterPro" id="IPR049278">
    <property type="entry name" value="MS_channel_C"/>
</dbReference>
<name>A0ABV8MJP7_9NEIS</name>
<feature type="transmembrane region" description="Helical" evidence="8">
    <location>
        <begin position="160"/>
        <end position="182"/>
    </location>
</feature>
<dbReference type="Gene3D" id="3.30.70.100">
    <property type="match status" value="1"/>
</dbReference>
<evidence type="ECO:0000313" key="12">
    <source>
        <dbReference type="EMBL" id="MFC4158368.1"/>
    </source>
</evidence>
<dbReference type="Proteomes" id="UP001595791">
    <property type="component" value="Unassembled WGS sequence"/>
</dbReference>
<dbReference type="EMBL" id="JBHSBU010000001">
    <property type="protein sequence ID" value="MFC4158368.1"/>
    <property type="molecule type" value="Genomic_DNA"/>
</dbReference>
<dbReference type="SUPFAM" id="SSF82689">
    <property type="entry name" value="Mechanosensitive channel protein MscS (YggB), C-terminal domain"/>
    <property type="match status" value="1"/>
</dbReference>
<dbReference type="SUPFAM" id="SSF82861">
    <property type="entry name" value="Mechanosensitive channel protein MscS (YggB), transmembrane region"/>
    <property type="match status" value="1"/>
</dbReference>
<dbReference type="Pfam" id="PF00924">
    <property type="entry name" value="MS_channel_2nd"/>
    <property type="match status" value="1"/>
</dbReference>
<evidence type="ECO:0000313" key="13">
    <source>
        <dbReference type="Proteomes" id="UP001595791"/>
    </source>
</evidence>
<dbReference type="InterPro" id="IPR049142">
    <property type="entry name" value="MS_channel_1st"/>
</dbReference>
<keyword evidence="6 8" id="KW-0472">Membrane</keyword>
<protein>
    <submittedName>
        <fullName evidence="12">Mechanosensitive ion channel family protein</fullName>
    </submittedName>
</protein>
<feature type="compositionally biased region" description="Low complexity" evidence="7">
    <location>
        <begin position="353"/>
        <end position="374"/>
    </location>
</feature>
<dbReference type="Gene3D" id="1.10.287.1260">
    <property type="match status" value="1"/>
</dbReference>
<evidence type="ECO:0000259" key="10">
    <source>
        <dbReference type="Pfam" id="PF21082"/>
    </source>
</evidence>
<feature type="domain" description="Mechanosensitive ion channel MscS" evidence="9">
    <location>
        <begin position="180"/>
        <end position="247"/>
    </location>
</feature>
<dbReference type="PANTHER" id="PTHR30566:SF25">
    <property type="entry name" value="INNER MEMBRANE PROTEIN"/>
    <property type="match status" value="1"/>
</dbReference>
<keyword evidence="5 8" id="KW-1133">Transmembrane helix</keyword>
<dbReference type="Pfam" id="PF21088">
    <property type="entry name" value="MS_channel_1st"/>
    <property type="match status" value="1"/>
</dbReference>
<sequence length="387" mass="42139">MQTINYLLQHNSWESLAVAIVVGAAALLVLTLLRRLVCERLKHLAPRTHTRLDEVLLGMVGQTKQLILIVIAIYIGAYQLVLGDTVERALDRVLMVALMVQAGLWLSHAALDWLRYRAESSADQHKQSMATHMALVGFMAQMVIWVVVVLSILANLGFNISALIASLGIGGVAVALAVQNILGDLFASMSIALDKPFVAGDSIVVDTISGTVKQVGLKTTRVQADSGEEVVFANADLLKSRIRNYKRMEERRALFSFSVSYDTPPEKLRQIPDIVRDLILEQPDTRFDRASLKALSQSSLDYEVTYYMLKPAYALFMATQHAINISLIERFAEEGIRFAIVGQFTLPTLSAPQLSSSAQPAPSPLAESRSSARAGAGGQGRPIPAGG</sequence>
<evidence type="ECO:0000256" key="8">
    <source>
        <dbReference type="SAM" id="Phobius"/>
    </source>
</evidence>
<comment type="similarity">
    <text evidence="2">Belongs to the MscS (TC 1.A.23) family.</text>
</comment>
<reference evidence="13" key="1">
    <citation type="journal article" date="2019" name="Int. J. Syst. Evol. Microbiol.">
        <title>The Global Catalogue of Microorganisms (GCM) 10K type strain sequencing project: providing services to taxonomists for standard genome sequencing and annotation.</title>
        <authorList>
            <consortium name="The Broad Institute Genomics Platform"/>
            <consortium name="The Broad Institute Genome Sequencing Center for Infectious Disease"/>
            <person name="Wu L."/>
            <person name="Ma J."/>
        </authorList>
    </citation>
    <scope>NUCLEOTIDE SEQUENCE [LARGE SCALE GENOMIC DNA]</scope>
    <source>
        <strain evidence="13">LMG 29894</strain>
    </source>
</reference>
<evidence type="ECO:0000256" key="4">
    <source>
        <dbReference type="ARBA" id="ARBA00022692"/>
    </source>
</evidence>
<dbReference type="Pfam" id="PF21082">
    <property type="entry name" value="MS_channel_3rd"/>
    <property type="match status" value="1"/>
</dbReference>
<evidence type="ECO:0000256" key="5">
    <source>
        <dbReference type="ARBA" id="ARBA00022989"/>
    </source>
</evidence>
<feature type="transmembrane region" description="Helical" evidence="8">
    <location>
        <begin position="55"/>
        <end position="81"/>
    </location>
</feature>
<dbReference type="InterPro" id="IPR011014">
    <property type="entry name" value="MscS_channel_TM-2"/>
</dbReference>
<gene>
    <name evidence="12" type="ORF">ACFOW7_03240</name>
</gene>
<proteinExistence type="inferred from homology"/>
<evidence type="ECO:0000256" key="7">
    <source>
        <dbReference type="SAM" id="MobiDB-lite"/>
    </source>
</evidence>
<feature type="transmembrane region" description="Helical" evidence="8">
    <location>
        <begin position="15"/>
        <end position="34"/>
    </location>
</feature>
<dbReference type="InterPro" id="IPR006685">
    <property type="entry name" value="MscS_channel_2nd"/>
</dbReference>
<feature type="domain" description="Mechanosensitive ion channel transmembrane helices 2/3" evidence="11">
    <location>
        <begin position="143"/>
        <end position="179"/>
    </location>
</feature>
<feature type="domain" description="Mechanosensitive ion channel MscS C-terminal" evidence="10">
    <location>
        <begin position="255"/>
        <end position="338"/>
    </location>
</feature>